<organism evidence="2 3">
    <name type="scientific">Oerskovia enterophila</name>
    <dbReference type="NCBI Taxonomy" id="43678"/>
    <lineage>
        <taxon>Bacteria</taxon>
        <taxon>Bacillati</taxon>
        <taxon>Actinomycetota</taxon>
        <taxon>Actinomycetes</taxon>
        <taxon>Micrococcales</taxon>
        <taxon>Cellulomonadaceae</taxon>
        <taxon>Oerskovia</taxon>
    </lineage>
</organism>
<reference evidence="2 3" key="1">
    <citation type="submission" date="2016-06" db="EMBL/GenBank/DDBJ databases">
        <title>Genome sequence of Oerskovia enterophila DSM 43852.</title>
        <authorList>
            <person name="Poehlein A."/>
            <person name="Jag V."/>
            <person name="Bengelsdorf F.R."/>
            <person name="Daniel R."/>
            <person name="Duerre P."/>
        </authorList>
    </citation>
    <scope>NUCLEOTIDE SEQUENCE [LARGE SCALE GENOMIC DNA]</scope>
    <source>
        <strain evidence="2 3">DSM 43852</strain>
    </source>
</reference>
<name>A0ABX2YA50_9CELL</name>
<accession>A0ABX2YA50</accession>
<feature type="region of interest" description="Disordered" evidence="1">
    <location>
        <begin position="433"/>
        <end position="473"/>
    </location>
</feature>
<keyword evidence="3" id="KW-1185">Reference proteome</keyword>
<dbReference type="EMBL" id="MAQA01000003">
    <property type="protein sequence ID" value="OCI32916.1"/>
    <property type="molecule type" value="Genomic_DNA"/>
</dbReference>
<dbReference type="Proteomes" id="UP000093412">
    <property type="component" value="Unassembled WGS sequence"/>
</dbReference>
<evidence type="ECO:0000313" key="2">
    <source>
        <dbReference type="EMBL" id="OCI32916.1"/>
    </source>
</evidence>
<evidence type="ECO:0000313" key="3">
    <source>
        <dbReference type="Proteomes" id="UP000093412"/>
    </source>
</evidence>
<sequence length="473" mass="51162">MSATTSTTATGTHLSEIASPLPDGMFGARERLDPYWDGLWVQGSLASWATRTDVEAMNTAGLVNAPAWMLADRDQAVARVREDDRLRDRRINMLSAVNAWRTLTAEQLVAMTGDLGLANWSERAYNKIVADSFNAHLVDLGRFIAPVGASAGSSNAQLIRTTRSEVFDKDIAPHLTYTEHVRVTGGSGWKSAGQYDRHNVLATELGLRVSELCGAEVGAVLGELNCPVSLLSSTSNGGPGEDMMGKTADLAVIRGDGARLAVEVTASVSGSFTTKVNRWAKALANSPWDLTGLMVVFVVAPPVARTSRQSVEREVRAAVSNAVKHFPGTARTGWTADRMAVVRWDEWFPARHHVRDEFFDLSAWRPTGPADERWQRVGLLDIFDVAFEPHPSHDPSLILAAKSYLPGVAHWLRRDPPGVHLWPLVVRASGTDQIPVPGSRNAGQAPATKFAQPPGAASTPRPPGRYGVKTSRA</sequence>
<proteinExistence type="predicted"/>
<comment type="caution">
    <text evidence="2">The sequence shown here is derived from an EMBL/GenBank/DDBJ whole genome shotgun (WGS) entry which is preliminary data.</text>
</comment>
<protein>
    <submittedName>
        <fullName evidence="2">Uncharacterized protein</fullName>
    </submittedName>
</protein>
<gene>
    <name evidence="2" type="ORF">OERS_05080</name>
</gene>
<evidence type="ECO:0000256" key="1">
    <source>
        <dbReference type="SAM" id="MobiDB-lite"/>
    </source>
</evidence>
<dbReference type="RefSeq" id="WP_068624177.1">
    <property type="nucleotide sequence ID" value="NZ_MAQA01000003.1"/>
</dbReference>